<gene>
    <name evidence="2" type="ORF">TIFTF001_015938</name>
</gene>
<proteinExistence type="predicted"/>
<reference evidence="2" key="1">
    <citation type="submission" date="2023-07" db="EMBL/GenBank/DDBJ databases">
        <title>draft genome sequence of fig (Ficus carica).</title>
        <authorList>
            <person name="Takahashi T."/>
            <person name="Nishimura K."/>
        </authorList>
    </citation>
    <scope>NUCLEOTIDE SEQUENCE</scope>
</reference>
<keyword evidence="3" id="KW-1185">Reference proteome</keyword>
<protein>
    <submittedName>
        <fullName evidence="2">Uncharacterized protein</fullName>
    </submittedName>
</protein>
<dbReference type="EMBL" id="BTGU01000023">
    <property type="protein sequence ID" value="GMN46756.1"/>
    <property type="molecule type" value="Genomic_DNA"/>
</dbReference>
<sequence>MKGADERERARVRVGCDTTMKEIESLAKIHILDLFPSPSSQRLSNLVCTYLPVLFTEDDSVSHHHQVRRRLQLSLRPTPGPSEYCIRLSQSQHHHV</sequence>
<dbReference type="AlphaFoldDB" id="A0AA88AMI1"/>
<evidence type="ECO:0000256" key="1">
    <source>
        <dbReference type="SAM" id="MobiDB-lite"/>
    </source>
</evidence>
<accession>A0AA88AMI1</accession>
<feature type="region of interest" description="Disordered" evidence="1">
    <location>
        <begin position="77"/>
        <end position="96"/>
    </location>
</feature>
<name>A0AA88AMI1_FICCA</name>
<dbReference type="Proteomes" id="UP001187192">
    <property type="component" value="Unassembled WGS sequence"/>
</dbReference>
<comment type="caution">
    <text evidence="2">The sequence shown here is derived from an EMBL/GenBank/DDBJ whole genome shotgun (WGS) entry which is preliminary data.</text>
</comment>
<evidence type="ECO:0000313" key="3">
    <source>
        <dbReference type="Proteomes" id="UP001187192"/>
    </source>
</evidence>
<organism evidence="2 3">
    <name type="scientific">Ficus carica</name>
    <name type="common">Common fig</name>
    <dbReference type="NCBI Taxonomy" id="3494"/>
    <lineage>
        <taxon>Eukaryota</taxon>
        <taxon>Viridiplantae</taxon>
        <taxon>Streptophyta</taxon>
        <taxon>Embryophyta</taxon>
        <taxon>Tracheophyta</taxon>
        <taxon>Spermatophyta</taxon>
        <taxon>Magnoliopsida</taxon>
        <taxon>eudicotyledons</taxon>
        <taxon>Gunneridae</taxon>
        <taxon>Pentapetalae</taxon>
        <taxon>rosids</taxon>
        <taxon>fabids</taxon>
        <taxon>Rosales</taxon>
        <taxon>Moraceae</taxon>
        <taxon>Ficeae</taxon>
        <taxon>Ficus</taxon>
    </lineage>
</organism>
<evidence type="ECO:0000313" key="2">
    <source>
        <dbReference type="EMBL" id="GMN46756.1"/>
    </source>
</evidence>